<dbReference type="PANTHER" id="PTHR10039:SF14">
    <property type="entry name" value="NACHT DOMAIN-CONTAINING PROTEIN"/>
    <property type="match status" value="1"/>
</dbReference>
<keyword evidence="4" id="KW-1185">Reference proteome</keyword>
<dbReference type="PANTHER" id="PTHR10039">
    <property type="entry name" value="AMELOGENIN"/>
    <property type="match status" value="1"/>
</dbReference>
<keyword evidence="1" id="KW-0677">Repeat</keyword>
<feature type="domain" description="Nephrocystin 3-like N-terminal" evidence="2">
    <location>
        <begin position="221"/>
        <end position="268"/>
    </location>
</feature>
<dbReference type="InterPro" id="IPR056884">
    <property type="entry name" value="NPHP3-like_N"/>
</dbReference>
<gene>
    <name evidence="3" type="ORF">BDP27DRAFT_1418543</name>
</gene>
<dbReference type="OrthoDB" id="5106486at2759"/>
<organism evidence="3 4">
    <name type="scientific">Rhodocollybia butyracea</name>
    <dbReference type="NCBI Taxonomy" id="206335"/>
    <lineage>
        <taxon>Eukaryota</taxon>
        <taxon>Fungi</taxon>
        <taxon>Dikarya</taxon>
        <taxon>Basidiomycota</taxon>
        <taxon>Agaricomycotina</taxon>
        <taxon>Agaricomycetes</taxon>
        <taxon>Agaricomycetidae</taxon>
        <taxon>Agaricales</taxon>
        <taxon>Marasmiineae</taxon>
        <taxon>Omphalotaceae</taxon>
        <taxon>Rhodocollybia</taxon>
    </lineage>
</organism>
<dbReference type="InterPro" id="IPR027417">
    <property type="entry name" value="P-loop_NTPase"/>
</dbReference>
<evidence type="ECO:0000313" key="3">
    <source>
        <dbReference type="EMBL" id="KAF9071966.1"/>
    </source>
</evidence>
<name>A0A9P5PYY1_9AGAR</name>
<dbReference type="Pfam" id="PF24883">
    <property type="entry name" value="NPHP3_N"/>
    <property type="match status" value="2"/>
</dbReference>
<evidence type="ECO:0000313" key="4">
    <source>
        <dbReference type="Proteomes" id="UP000772434"/>
    </source>
</evidence>
<evidence type="ECO:0000256" key="1">
    <source>
        <dbReference type="ARBA" id="ARBA00022737"/>
    </source>
</evidence>
<comment type="caution">
    <text evidence="3">The sequence shown here is derived from an EMBL/GenBank/DDBJ whole genome shotgun (WGS) entry which is preliminary data.</text>
</comment>
<dbReference type="Gene3D" id="3.40.50.300">
    <property type="entry name" value="P-loop containing nucleotide triphosphate hydrolases"/>
    <property type="match status" value="1"/>
</dbReference>
<dbReference type="EMBL" id="JADNRY010000028">
    <property type="protein sequence ID" value="KAF9071966.1"/>
    <property type="molecule type" value="Genomic_DNA"/>
</dbReference>
<protein>
    <recommendedName>
        <fullName evidence="2">Nephrocystin 3-like N-terminal domain-containing protein</fullName>
    </recommendedName>
</protein>
<accession>A0A9P5PYY1</accession>
<dbReference type="Proteomes" id="UP000772434">
    <property type="component" value="Unassembled WGS sequence"/>
</dbReference>
<reference evidence="3" key="1">
    <citation type="submission" date="2020-11" db="EMBL/GenBank/DDBJ databases">
        <authorList>
            <consortium name="DOE Joint Genome Institute"/>
            <person name="Ahrendt S."/>
            <person name="Riley R."/>
            <person name="Andreopoulos W."/>
            <person name="Labutti K."/>
            <person name="Pangilinan J."/>
            <person name="Ruiz-Duenas F.J."/>
            <person name="Barrasa J.M."/>
            <person name="Sanchez-Garcia M."/>
            <person name="Camarero S."/>
            <person name="Miyauchi S."/>
            <person name="Serrano A."/>
            <person name="Linde D."/>
            <person name="Babiker R."/>
            <person name="Drula E."/>
            <person name="Ayuso-Fernandez I."/>
            <person name="Pacheco R."/>
            <person name="Padilla G."/>
            <person name="Ferreira P."/>
            <person name="Barriuso J."/>
            <person name="Kellner H."/>
            <person name="Castanera R."/>
            <person name="Alfaro M."/>
            <person name="Ramirez L."/>
            <person name="Pisabarro A.G."/>
            <person name="Kuo A."/>
            <person name="Tritt A."/>
            <person name="Lipzen A."/>
            <person name="He G."/>
            <person name="Yan M."/>
            <person name="Ng V."/>
            <person name="Cullen D."/>
            <person name="Martin F."/>
            <person name="Rosso M.-N."/>
            <person name="Henrissat B."/>
            <person name="Hibbett D."/>
            <person name="Martinez A.T."/>
            <person name="Grigoriev I.V."/>
        </authorList>
    </citation>
    <scope>NUCLEOTIDE SEQUENCE</scope>
    <source>
        <strain evidence="3">AH 40177</strain>
    </source>
</reference>
<feature type="domain" description="Nephrocystin 3-like N-terminal" evidence="2">
    <location>
        <begin position="68"/>
        <end position="184"/>
    </location>
</feature>
<dbReference type="SUPFAM" id="SSF52540">
    <property type="entry name" value="P-loop containing nucleoside triphosphate hydrolases"/>
    <property type="match status" value="1"/>
</dbReference>
<dbReference type="AlphaFoldDB" id="A0A9P5PYY1"/>
<proteinExistence type="predicted"/>
<sequence length="694" mass="77275">MFSGSHDFVIGSGTFNYAGRDVNISTQDGERGLHLLHGHTSTSAVFNAEARFPPPLCHPGTREYILRELKNWVKQETPQVFPNDSSIRWLYGPAGAGKSAIAQTVAEACAKNGTLAGSFFFWRSDPSRNNPQRLFTTLALQIAGAIPGLRAIINSVVIKNPPVLTSSIEVQFNDLILQPWFKVQMHQELLGKPPSSHLCNDRKSQYPFLSSPGVDTSRSPPSLTRIQIVIIDGLDECSNSLDQRRILSILGDAMHKHPLPFRILIASRPEPRIKESFNKSGLKTICRWIPLDDDIYRASREIRAFLQDRFREILCNHSHTMEHVARPWPTDNQIEVLVQKSSGHFIYPSTVLKYIDDDGAVPADRLDVVLGIQPLEGAESPFVELDALYHQILSTARKKSPKLVHILGAIIVFQDLMSINEGISRKVLVHLLTVEMKSLGALRAALSGLHSLFSGPSPVESDLRYCHASFAEFLSNHNRSLEFYINKSNGHDYLAQCCLSVFEAESTKHFPQSLALKPGTKYFPQSLALKTGSQTLVSEYVHRYWALHHTHACGTAQLLSRLETFNIYSTPTFDFFTSNKFLANYSSKFPWSLGNFLADAYTIQAHFKSKHNTVLKHFLDISTVGFNIVMPGRITPIRLSTDSYSQATPSVDDIMASISSQLSSRSIVLLPGYPGSSSSATFTPLLTSEDLLHC</sequence>
<evidence type="ECO:0000259" key="2">
    <source>
        <dbReference type="Pfam" id="PF24883"/>
    </source>
</evidence>